<dbReference type="InterPro" id="IPR041800">
    <property type="entry name" value="ASCC2_CUE"/>
</dbReference>
<dbReference type="OrthoDB" id="5577209at2759"/>
<evidence type="ECO:0000313" key="4">
    <source>
        <dbReference type="RefSeq" id="XP_015935156.1"/>
    </source>
</evidence>
<dbReference type="GeneID" id="107461199"/>
<evidence type="ECO:0000259" key="2">
    <source>
        <dbReference type="PROSITE" id="PS51140"/>
    </source>
</evidence>
<dbReference type="AlphaFoldDB" id="A0A6P4BU45"/>
<dbReference type="SMART" id="SM00546">
    <property type="entry name" value="CUE"/>
    <property type="match status" value="1"/>
</dbReference>
<dbReference type="InterPro" id="IPR003892">
    <property type="entry name" value="CUE"/>
</dbReference>
<dbReference type="Gene3D" id="1.10.8.10">
    <property type="entry name" value="DNA helicase RuvA subunit, C-terminal domain"/>
    <property type="match status" value="1"/>
</dbReference>
<sequence length="851" mass="94526">MSNRYDHGTQDINTNNNKPSVRNHKKFAPKTPNSNPNPNPTLSSSLRGRGATQHIPNPTDPAAGNFVRYLPQDEAVAAGLGADDGGLDPLESQRVVDLLNRELSRLLKLKPREFWKQVASDTSLHEFLDSFLQFKSRWYDFPHRGAKGIVAGVIVGELDLCRRVFMVLYRISSNKDPGARAADALTLRDHQVLLQEKKLLELPKLFDICAIYGHENEEMTRLLVRNALNAQPWIHNDLTTVISHFLGIVSTMHERCSSSLEVLFSSGNPDHHNATFLQADLLEVMDFLNDAIVSMDAFVCSYKPAVIFFSCPIETSYGNEELLSFLARLHDSLIPSLQKGFHIIFSDRQDETVANIAVSLKMLRMRLLKFGWQLLSSCYLSEEVFGDGNPLPAATKMFPANVEDPLIRADILVQTFREINSVSLQLQESHQKQTFLQDLERSFNILSRMERLKDNGWILIDDEQLQYLSGIFGSPKDILKEPDSTRTPVPNQTLQMDEDAAIVESKISQIRDLFPDYGKGFLTACLEVYDQNPEEVIQRILEGTLHEDLKHLDPTLETLPTGKPTTVGGKDKGKGKLVDSSSTEVVSVKQQTGGQLMSSSAPVGKFVRKSKDDEPGIGILDKKDDKNTSKTAAMVLQYEYDDEYDDSFDDLGLSVADSGVEENETLADQVSAKSGKSWTTEMGNSAQNAPHSKWGSRKKPQYYVKDGKNYSYKVAGAVAVANSDEASLVNQAQTELIHGLGRGGNFPLGAVKKLTEAYKEDDDQSRVSETEGRRMLGKPGSRVRKGGGKQNEVPPQQQQQQQDKQSDVPEAEGQGQRGRGRGRGRGGGGGRSNHYRKDRAMKKHFSGVGGF</sequence>
<dbReference type="CDD" id="cd14364">
    <property type="entry name" value="CUE_ASCC2"/>
    <property type="match status" value="1"/>
</dbReference>
<dbReference type="InterPro" id="IPR009060">
    <property type="entry name" value="UBA-like_sf"/>
</dbReference>
<reference evidence="4" key="2">
    <citation type="submission" date="2025-08" db="UniProtKB">
        <authorList>
            <consortium name="RefSeq"/>
        </authorList>
    </citation>
    <scope>IDENTIFICATION</scope>
    <source>
        <tissue evidence="4">Whole plant</tissue>
    </source>
</reference>
<dbReference type="GO" id="GO:0043130">
    <property type="term" value="F:ubiquitin binding"/>
    <property type="evidence" value="ECO:0007669"/>
    <property type="project" value="InterPro"/>
</dbReference>
<feature type="region of interest" description="Disordered" evidence="1">
    <location>
        <begin position="664"/>
        <end position="698"/>
    </location>
</feature>
<evidence type="ECO:0000313" key="3">
    <source>
        <dbReference type="Proteomes" id="UP000515211"/>
    </source>
</evidence>
<keyword evidence="3" id="KW-1185">Reference proteome</keyword>
<dbReference type="RefSeq" id="XP_015935156.1">
    <property type="nucleotide sequence ID" value="XM_016079670.3"/>
</dbReference>
<dbReference type="KEGG" id="adu:107461199"/>
<feature type="compositionally biased region" description="Basic residues" evidence="1">
    <location>
        <begin position="833"/>
        <end position="845"/>
    </location>
</feature>
<feature type="compositionally biased region" description="Basic and acidic residues" evidence="1">
    <location>
        <begin position="756"/>
        <end position="774"/>
    </location>
</feature>
<name>A0A6P4BU45_ARADU</name>
<feature type="compositionally biased region" description="Polar residues" evidence="1">
    <location>
        <begin position="666"/>
        <end position="690"/>
    </location>
</feature>
<dbReference type="SUPFAM" id="SSF46934">
    <property type="entry name" value="UBA-like"/>
    <property type="match status" value="1"/>
</dbReference>
<feature type="region of interest" description="Disordered" evidence="1">
    <location>
        <begin position="756"/>
        <end position="851"/>
    </location>
</feature>
<accession>A0A6P4BU45</accession>
<feature type="compositionally biased region" description="Low complexity" evidence="1">
    <location>
        <begin position="31"/>
        <end position="46"/>
    </location>
</feature>
<protein>
    <submittedName>
        <fullName evidence="4">Uncharacterized protein LOC107461199</fullName>
    </submittedName>
</protein>
<feature type="compositionally biased region" description="Polar residues" evidence="1">
    <location>
        <begin position="10"/>
        <end position="20"/>
    </location>
</feature>
<dbReference type="InterPro" id="IPR052586">
    <property type="entry name" value="ASCC2"/>
</dbReference>
<gene>
    <name evidence="4" type="primary">LOC107461199</name>
</gene>
<organism evidence="3 4">
    <name type="scientific">Arachis duranensis</name>
    <name type="common">Wild peanut</name>
    <dbReference type="NCBI Taxonomy" id="130453"/>
    <lineage>
        <taxon>Eukaryota</taxon>
        <taxon>Viridiplantae</taxon>
        <taxon>Streptophyta</taxon>
        <taxon>Embryophyta</taxon>
        <taxon>Tracheophyta</taxon>
        <taxon>Spermatophyta</taxon>
        <taxon>Magnoliopsida</taxon>
        <taxon>eudicotyledons</taxon>
        <taxon>Gunneridae</taxon>
        <taxon>Pentapetalae</taxon>
        <taxon>rosids</taxon>
        <taxon>fabids</taxon>
        <taxon>Fabales</taxon>
        <taxon>Fabaceae</taxon>
        <taxon>Papilionoideae</taxon>
        <taxon>50 kb inversion clade</taxon>
        <taxon>dalbergioids sensu lato</taxon>
        <taxon>Dalbergieae</taxon>
        <taxon>Pterocarpus clade</taxon>
        <taxon>Arachis</taxon>
    </lineage>
</organism>
<feature type="region of interest" description="Disordered" evidence="1">
    <location>
        <begin position="1"/>
        <end position="65"/>
    </location>
</feature>
<proteinExistence type="predicted"/>
<reference evidence="3" key="1">
    <citation type="journal article" date="2016" name="Nat. Genet.">
        <title>The genome sequences of Arachis duranensis and Arachis ipaensis, the diploid ancestors of cultivated peanut.</title>
        <authorList>
            <person name="Bertioli D.J."/>
            <person name="Cannon S.B."/>
            <person name="Froenicke L."/>
            <person name="Huang G."/>
            <person name="Farmer A.D."/>
            <person name="Cannon E.K."/>
            <person name="Liu X."/>
            <person name="Gao D."/>
            <person name="Clevenger J."/>
            <person name="Dash S."/>
            <person name="Ren L."/>
            <person name="Moretzsohn M.C."/>
            <person name="Shirasawa K."/>
            <person name="Huang W."/>
            <person name="Vidigal B."/>
            <person name="Abernathy B."/>
            <person name="Chu Y."/>
            <person name="Niederhuth C.E."/>
            <person name="Umale P."/>
            <person name="Araujo A.C."/>
            <person name="Kozik A."/>
            <person name="Kim K.D."/>
            <person name="Burow M.D."/>
            <person name="Varshney R.K."/>
            <person name="Wang X."/>
            <person name="Zhang X."/>
            <person name="Barkley N."/>
            <person name="Guimaraes P.M."/>
            <person name="Isobe S."/>
            <person name="Guo B."/>
            <person name="Liao B."/>
            <person name="Stalker H.T."/>
            <person name="Schmitz R.J."/>
            <person name="Scheffler B.E."/>
            <person name="Leal-Bertioli S.C."/>
            <person name="Xun X."/>
            <person name="Jackson S.A."/>
            <person name="Michelmore R."/>
            <person name="Ozias-Akins P."/>
        </authorList>
    </citation>
    <scope>NUCLEOTIDE SEQUENCE [LARGE SCALE GENOMIC DNA]</scope>
    <source>
        <strain evidence="3">cv. V14167</strain>
    </source>
</reference>
<evidence type="ECO:0000256" key="1">
    <source>
        <dbReference type="SAM" id="MobiDB-lite"/>
    </source>
</evidence>
<dbReference type="Proteomes" id="UP000515211">
    <property type="component" value="Chromosome 8"/>
</dbReference>
<feature type="domain" description="CUE" evidence="2">
    <location>
        <begin position="502"/>
        <end position="545"/>
    </location>
</feature>
<dbReference type="PANTHER" id="PTHR21494">
    <property type="entry name" value="ACTIVATING SIGNAL COINTEGRATOR 1 COMPLEX SUBUNIT 2 ASC-1 COMPLEX SUBUNIT P100"/>
    <property type="match status" value="1"/>
</dbReference>
<dbReference type="PROSITE" id="PS51140">
    <property type="entry name" value="CUE"/>
    <property type="match status" value="1"/>
</dbReference>
<dbReference type="PANTHER" id="PTHR21494:SF0">
    <property type="entry name" value="ACTIVATING SIGNAL COINTEGRATOR 1 COMPLEX SUBUNIT 2"/>
    <property type="match status" value="1"/>
</dbReference>
<dbReference type="Pfam" id="PF02845">
    <property type="entry name" value="CUE"/>
    <property type="match status" value="1"/>
</dbReference>